<evidence type="ECO:0000313" key="1">
    <source>
        <dbReference type="EMBL" id="KAE9384839.1"/>
    </source>
</evidence>
<organism evidence="1 2">
    <name type="scientific">Gymnopus androsaceus JB14</name>
    <dbReference type="NCBI Taxonomy" id="1447944"/>
    <lineage>
        <taxon>Eukaryota</taxon>
        <taxon>Fungi</taxon>
        <taxon>Dikarya</taxon>
        <taxon>Basidiomycota</taxon>
        <taxon>Agaricomycotina</taxon>
        <taxon>Agaricomycetes</taxon>
        <taxon>Agaricomycetidae</taxon>
        <taxon>Agaricales</taxon>
        <taxon>Marasmiineae</taxon>
        <taxon>Omphalotaceae</taxon>
        <taxon>Gymnopus</taxon>
    </lineage>
</organism>
<accession>A0A6A4GGT4</accession>
<dbReference type="Proteomes" id="UP000799118">
    <property type="component" value="Unassembled WGS sequence"/>
</dbReference>
<reference evidence="1" key="1">
    <citation type="journal article" date="2019" name="Environ. Microbiol.">
        <title>Fungal ecological strategies reflected in gene transcription - a case study of two litter decomposers.</title>
        <authorList>
            <person name="Barbi F."/>
            <person name="Kohler A."/>
            <person name="Barry K."/>
            <person name="Baskaran P."/>
            <person name="Daum C."/>
            <person name="Fauchery L."/>
            <person name="Ihrmark K."/>
            <person name="Kuo A."/>
            <person name="LaButti K."/>
            <person name="Lipzen A."/>
            <person name="Morin E."/>
            <person name="Grigoriev I.V."/>
            <person name="Henrissat B."/>
            <person name="Lindahl B."/>
            <person name="Martin F."/>
        </authorList>
    </citation>
    <scope>NUCLEOTIDE SEQUENCE</scope>
    <source>
        <strain evidence="1">JB14</strain>
    </source>
</reference>
<gene>
    <name evidence="1" type="ORF">BT96DRAFT_841627</name>
</gene>
<name>A0A6A4GGT4_9AGAR</name>
<feature type="non-terminal residue" evidence="1">
    <location>
        <position position="111"/>
    </location>
</feature>
<dbReference type="Gene3D" id="3.30.420.10">
    <property type="entry name" value="Ribonuclease H-like superfamily/Ribonuclease H"/>
    <property type="match status" value="1"/>
</dbReference>
<dbReference type="InterPro" id="IPR036397">
    <property type="entry name" value="RNaseH_sf"/>
</dbReference>
<dbReference type="EMBL" id="ML770072">
    <property type="protein sequence ID" value="KAE9384839.1"/>
    <property type="molecule type" value="Genomic_DNA"/>
</dbReference>
<dbReference type="OrthoDB" id="3227343at2759"/>
<protein>
    <submittedName>
        <fullName evidence="1">Uncharacterized protein</fullName>
    </submittedName>
</protein>
<keyword evidence="2" id="KW-1185">Reference proteome</keyword>
<sequence length="111" mass="12764">MLRQCISECQDDWVVCLPSVEFAINLARSETTGYSPFFLNSGRLPRSFIWNDAEKSEFRGVRIFAQKMKEAVMSAHDSLLASRTKQTRDENRRRIPSPFAKGDLVYISTKN</sequence>
<evidence type="ECO:0000313" key="2">
    <source>
        <dbReference type="Proteomes" id="UP000799118"/>
    </source>
</evidence>
<proteinExistence type="predicted"/>
<dbReference type="GO" id="GO:0003676">
    <property type="term" value="F:nucleic acid binding"/>
    <property type="evidence" value="ECO:0007669"/>
    <property type="project" value="InterPro"/>
</dbReference>
<dbReference type="AlphaFoldDB" id="A0A6A4GGT4"/>